<reference evidence="1 2" key="1">
    <citation type="submission" date="2019-01" db="EMBL/GenBank/DDBJ databases">
        <authorList>
            <consortium name="Pathogen Informatics"/>
        </authorList>
    </citation>
    <scope>NUCLEOTIDE SEQUENCE [LARGE SCALE GENOMIC DNA]</scope>
    <source>
        <strain evidence="1 2">NCTC10146</strain>
    </source>
</reference>
<protein>
    <recommendedName>
        <fullName evidence="3">PDxFFG protein</fullName>
    </recommendedName>
</protein>
<accession>A0A449AQW4</accession>
<name>A0A449AQW4_9BACT</name>
<dbReference type="RefSeq" id="WP_004794535.1">
    <property type="nucleotide sequence ID" value="NZ_LR215010.1"/>
</dbReference>
<dbReference type="EMBL" id="LR215010">
    <property type="protein sequence ID" value="VEU68732.1"/>
    <property type="molecule type" value="Genomic_DNA"/>
</dbReference>
<evidence type="ECO:0000313" key="2">
    <source>
        <dbReference type="Proteomes" id="UP000290495"/>
    </source>
</evidence>
<gene>
    <name evidence="1" type="ORF">NCTC10146_00184</name>
</gene>
<evidence type="ECO:0008006" key="3">
    <source>
        <dbReference type="Google" id="ProtNLM"/>
    </source>
</evidence>
<dbReference type="NCBIfam" id="NF012210">
    <property type="entry name" value="PDxFFG"/>
    <property type="match status" value="1"/>
</dbReference>
<sequence>MKRKKLSLKTKVLLSLGLIALVSGSAIGSMFLFAKHSDEVNGTYSNLKPEDLRNDFSSIRDEQSNLKPEIAILDPSKKRIVGSINSTFDKFSFLNNPNSEYNFDEFFKKYFEIYQESFILEVKYGSFSFYNEYVMAVKPAQFIEFTKWFFNNVSWGPDLLTLESFRIVPGVEQNGNAITLGSHSTTHKESSEIKFFPDAFFGSMPIYSGASGSGNARDALSYSLFQDRTAKKNVDDFLSTIAISTSLKNARNNNSGSVFLSLINPHKLVGSEFLVLKNEPIQENEYFETIREKNRGKGTFVLPVNTSLEDFEKYLNENFEDKSESDLYLNIFKNSFKGSNSQRQFKKAKVVKASVDNNDGNPRLTVEFSFEDEPKNHAFSMFEGEVDPIWYSAFGAYKNILDSKIKNFLDFYDYKSYELAEDGTKKTLWAYKSKNGYKFYKSKTEALDLNKKEINFEKFTKLSKAEQDEILVDVKVESLNVENGVFTATFSKNITKSFDAKNMSENDFDEFAEFKFALGYKGSITPIALQAGPEDVSLVDENGAKITGLDSRKYQVFVETYDGLVDKVLRKFPHLRIKRNGPHIVKRINKDFVYEYSIEEGEYYGLNDTDRIGLPLLLSASIPGFNGLSTDFLKYVGAHEYGHHYTLDQSQALNDNGRAVVVGGLSTRGGLNESSYYSIDALKNYLDARTNLEVTRVNSLGKESDKGSFVKFTYIKKDGTKEVETKSDIWGNGDGLRNDIYKILDNPKRRFLQTFEGLKEAANLRNVHLGDLFIANSFDEESGTLNPFIRGVLESFSGKKDNYSFEKVNAKRLLSFIKDGSNLNLDSEALVFNSNSDNLFTINPVTFNKPKPGNGEVDDRQVVKINMRDRDGNPVIAVPLNQTLTEEELKYIDEKIELIRQSFIEVIKRQVSESGWNTPNSTLGGKIQMGVISILQTTNDKYFIDNLLYRNDASEIDPSQNNIVRTGGNTRKAFEYTAIKKESSLVDQIIDILNSGFASTPSETHTLNNYELSQTNNTLLFVNGTNNNYSKAESYSVPKTNHAGIPNSLTAKNQQILDNLRGAGIEVDASFQNSFHSAFWTDLTSILPVRGSRQDIVFLNDNNEVQSERLFSNSTTNKATLEANIKKIALSNINRGLDGTKPLYNAYPSGKFAEVKRGNNTLKYPAFSKLEDFFEYTSVDYSKASLASKEFVDGKVVAKFNWDINYVKTKIDFDEFKEASKPFLDILEIQLAKILDNEQALANEIMERFIKSKHFIFVKDFNPAKNLVENMAIFSSEYGVAFDDKGFKEAFVFDKNLIPDEATRRFKFDVNDLQNELVDFVRRVFNENHGDKVQGIIDSLNTQDLYRLTGNLMWFDAHGTRDNTGFDIYVPGFSNGQPSSDVINYNLTRVEPLLNDKFTDYIYNIAETLTRDYVQTTYVPNWNDFEGLPSFISGVNEAQTGLDYVVDATELKFWNDRVNNQTHINTAVYQTIRAKRYDEYLPKSKQIFYDFYESKKLYENDYRRVNDALRNNGKLVDGKRVPFEAGEKSKYEKLRSEYIRTITEETSLRNNKTGAIRSRIYGDLLGTQRRTMSSTETRNSSYFSNLITRNNGYFKDRFQKKEIGMELYNDDGTEKQDSNIRLKDFEGKQITSRPKAFFISQLLNYGVGTRNIAGIFRNKEKDAVAMYGYFSNDLAKKIKFIKFTDTQTKEVSYLPINIEKTNNIFYLQKQGDVNSKVTVEDLGYTSWVSDFAIMGKYRDTLLKPKHSYIMEFVDSEKQFVEDFKLGSLESLAENGKTSSQAPIKVLNQLNTNDEKTGKTIISIDFQFNITG</sequence>
<evidence type="ECO:0000313" key="1">
    <source>
        <dbReference type="EMBL" id="VEU68732.1"/>
    </source>
</evidence>
<dbReference type="Proteomes" id="UP000290495">
    <property type="component" value="Chromosome"/>
</dbReference>
<organism evidence="1 2">
    <name type="scientific">Mycoplasmopsis canis</name>
    <dbReference type="NCBI Taxonomy" id="29555"/>
    <lineage>
        <taxon>Bacteria</taxon>
        <taxon>Bacillati</taxon>
        <taxon>Mycoplasmatota</taxon>
        <taxon>Mycoplasmoidales</taxon>
        <taxon>Metamycoplasmataceae</taxon>
        <taxon>Mycoplasmopsis</taxon>
    </lineage>
</organism>
<proteinExistence type="predicted"/>